<accession>A0A851GBQ4</accession>
<dbReference type="PANTHER" id="PTHR34986">
    <property type="entry name" value="EVOLVED BETA-GALACTOSIDASE SUBUNIT BETA"/>
    <property type="match status" value="1"/>
</dbReference>
<evidence type="ECO:0000313" key="1">
    <source>
        <dbReference type="EMBL" id="NWK55168.1"/>
    </source>
</evidence>
<comment type="caution">
    <text evidence="1">The sequence shown here is derived from an EMBL/GenBank/DDBJ whole genome shotgun (WGS) entry which is preliminary data.</text>
</comment>
<dbReference type="PANTHER" id="PTHR34986:SF1">
    <property type="entry name" value="PROTEIN YIAL"/>
    <property type="match status" value="1"/>
</dbReference>
<dbReference type="SUPFAM" id="SSF51197">
    <property type="entry name" value="Clavaminate synthase-like"/>
    <property type="match status" value="1"/>
</dbReference>
<keyword evidence="2" id="KW-1185">Reference proteome</keyword>
<evidence type="ECO:0000313" key="2">
    <source>
        <dbReference type="Proteomes" id="UP000557872"/>
    </source>
</evidence>
<dbReference type="Proteomes" id="UP000557872">
    <property type="component" value="Unassembled WGS sequence"/>
</dbReference>
<dbReference type="Gene3D" id="2.60.120.370">
    <property type="entry name" value="YhcH/YjgK/YiaL"/>
    <property type="match status" value="1"/>
</dbReference>
<protein>
    <submittedName>
        <fullName evidence="1">YhcH/YjgK/YiaL family protein</fullName>
    </submittedName>
</protein>
<dbReference type="EMBL" id="JACBAZ010000002">
    <property type="protein sequence ID" value="NWK55168.1"/>
    <property type="molecule type" value="Genomic_DNA"/>
</dbReference>
<name>A0A851GBQ4_9BACT</name>
<dbReference type="InterPro" id="IPR004375">
    <property type="entry name" value="NanQ/TabA/YiaL"/>
</dbReference>
<dbReference type="AlphaFoldDB" id="A0A851GBQ4"/>
<reference evidence="1 2" key="1">
    <citation type="submission" date="2020-07" db="EMBL/GenBank/DDBJ databases">
        <title>Roseicoccus Jingziensis gen. nov., sp. nov., isolated from coastal seawater.</title>
        <authorList>
            <person name="Feng X."/>
        </authorList>
    </citation>
    <scope>NUCLEOTIDE SEQUENCE [LARGE SCALE GENOMIC DNA]</scope>
    <source>
        <strain evidence="1 2">N1E253</strain>
    </source>
</reference>
<organism evidence="1 2">
    <name type="scientific">Oceaniferula marina</name>
    <dbReference type="NCBI Taxonomy" id="2748318"/>
    <lineage>
        <taxon>Bacteria</taxon>
        <taxon>Pseudomonadati</taxon>
        <taxon>Verrucomicrobiota</taxon>
        <taxon>Verrucomicrobiia</taxon>
        <taxon>Verrucomicrobiales</taxon>
        <taxon>Verrucomicrobiaceae</taxon>
        <taxon>Oceaniferula</taxon>
    </lineage>
</organism>
<dbReference type="RefSeq" id="WP_178931701.1">
    <property type="nucleotide sequence ID" value="NZ_JACBAZ010000002.1"/>
</dbReference>
<gene>
    <name evidence="1" type="ORF">HW115_06070</name>
</gene>
<proteinExistence type="predicted"/>
<dbReference type="NCBIfam" id="TIGR00022">
    <property type="entry name" value="YhcH/YjgK/YiaL family protein"/>
    <property type="match status" value="1"/>
</dbReference>
<dbReference type="Pfam" id="PF04074">
    <property type="entry name" value="DUF386"/>
    <property type="match status" value="1"/>
</dbReference>
<dbReference type="GO" id="GO:0005829">
    <property type="term" value="C:cytosol"/>
    <property type="evidence" value="ECO:0007669"/>
    <property type="project" value="TreeGrafter"/>
</dbReference>
<sequence length="157" mass="17454">MIISTLTEADAQTTGSAAMKTALDFLKANFNGEITEGRFEVDDGELFGYSQVYQTELPGENVVYEVHRRYIDVQYIISGSETMRWLPLDELSETQPYDVEGDYLLGIAGGSHYSEISFREGQIMVMYPGDAHAACLASPEGVQEVRKLVVKVPICEE</sequence>
<dbReference type="InterPro" id="IPR037012">
    <property type="entry name" value="NanQ/TabA/YiaL_sf"/>
</dbReference>